<feature type="compositionally biased region" description="Polar residues" evidence="3">
    <location>
        <begin position="146"/>
        <end position="171"/>
    </location>
</feature>
<dbReference type="PROSITE" id="PS50012">
    <property type="entry name" value="RCC1_3"/>
    <property type="match status" value="1"/>
</dbReference>
<dbReference type="AlphaFoldDB" id="A0A7R9DPW4"/>
<dbReference type="Gene3D" id="2.130.10.30">
    <property type="entry name" value="Regulator of chromosome condensation 1/beta-lactamase-inhibitor protein II"/>
    <property type="match status" value="1"/>
</dbReference>
<reference evidence="4" key="1">
    <citation type="submission" date="2020-11" db="EMBL/GenBank/DDBJ databases">
        <authorList>
            <person name="Tran Van P."/>
        </authorList>
    </citation>
    <scope>NUCLEOTIDE SEQUENCE</scope>
</reference>
<sequence length="464" mass="51776">MSSDRMKPRSNWTVTIQFSLRGNHYRFVHWQQCKVVIVQVCGGHGHSLALSAEGEVYSFGSSVFGQLGTGTNLKSCVPQQVILLPERICMIATGYFHNLAVSILNKLYIWGSSPQVLRLQAQAQKKVRLLQQQPPMMSSGPEKLQLSPTKNTPVTKGTLTNLRTDLSSPETNQNNATLQIKVNNRKFPSKTVRETRNDPMSRAINNSEVDFEVYDDVYSSNSSSRTPVYTDEDSKSFNVINNSNELSDSPKMENKLENSQLLFTLPDFKENTFLNPKNGTDSIRDPFLPNLLQKCIDNKLANRTFNSEDLENIYDPNTSAQEATKISLTQYPEANHQEISSCVLKNEKTDLINGTKMSLKTENKHLIHNESSLEELQTRSNISLQKDKDSNLILPYMCLTNSDPVNISNSSNLDSLNIHSNLFPKQVVPSATPYIAVSPSVEFKGLPVLPGSATSLAAQYGSEH</sequence>
<evidence type="ECO:0000256" key="2">
    <source>
        <dbReference type="PROSITE-ProRule" id="PRU00235"/>
    </source>
</evidence>
<dbReference type="Pfam" id="PF00415">
    <property type="entry name" value="RCC1"/>
    <property type="match status" value="1"/>
</dbReference>
<feature type="region of interest" description="Disordered" evidence="3">
    <location>
        <begin position="136"/>
        <end position="171"/>
    </location>
</feature>
<dbReference type="EMBL" id="OD013866">
    <property type="protein sequence ID" value="CAD7417480.1"/>
    <property type="molecule type" value="Genomic_DNA"/>
</dbReference>
<dbReference type="InterPro" id="IPR051625">
    <property type="entry name" value="Signaling_Regulatory_Domain"/>
</dbReference>
<proteinExistence type="predicted"/>
<dbReference type="SUPFAM" id="SSF50985">
    <property type="entry name" value="RCC1/BLIP-II"/>
    <property type="match status" value="1"/>
</dbReference>
<evidence type="ECO:0000313" key="4">
    <source>
        <dbReference type="EMBL" id="CAD7417480.1"/>
    </source>
</evidence>
<evidence type="ECO:0000256" key="1">
    <source>
        <dbReference type="ARBA" id="ARBA00022737"/>
    </source>
</evidence>
<keyword evidence="1" id="KW-0677">Repeat</keyword>
<accession>A0A7R9DPW4</accession>
<protein>
    <submittedName>
        <fullName evidence="4">Uncharacterized protein</fullName>
    </submittedName>
</protein>
<gene>
    <name evidence="4" type="ORF">TPSB3V08_LOCUS11808</name>
</gene>
<dbReference type="PROSITE" id="PS00626">
    <property type="entry name" value="RCC1_2"/>
    <property type="match status" value="1"/>
</dbReference>
<feature type="repeat" description="RCC1" evidence="2">
    <location>
        <begin position="54"/>
        <end position="104"/>
    </location>
</feature>
<dbReference type="InterPro" id="IPR009091">
    <property type="entry name" value="RCC1/BLIP-II"/>
</dbReference>
<dbReference type="InterPro" id="IPR000408">
    <property type="entry name" value="Reg_chr_condens"/>
</dbReference>
<name>A0A7R9DPW4_TIMPO</name>
<organism evidence="4">
    <name type="scientific">Timema poppense</name>
    <name type="common">Walking stick</name>
    <dbReference type="NCBI Taxonomy" id="170557"/>
    <lineage>
        <taxon>Eukaryota</taxon>
        <taxon>Metazoa</taxon>
        <taxon>Ecdysozoa</taxon>
        <taxon>Arthropoda</taxon>
        <taxon>Hexapoda</taxon>
        <taxon>Insecta</taxon>
        <taxon>Pterygota</taxon>
        <taxon>Neoptera</taxon>
        <taxon>Polyneoptera</taxon>
        <taxon>Phasmatodea</taxon>
        <taxon>Timematodea</taxon>
        <taxon>Timematoidea</taxon>
        <taxon>Timematidae</taxon>
        <taxon>Timema</taxon>
    </lineage>
</organism>
<dbReference type="PANTHER" id="PTHR22872">
    <property type="entry name" value="BTK-BINDING PROTEIN-RELATED"/>
    <property type="match status" value="1"/>
</dbReference>
<evidence type="ECO:0000256" key="3">
    <source>
        <dbReference type="SAM" id="MobiDB-lite"/>
    </source>
</evidence>